<protein>
    <recommendedName>
        <fullName evidence="1">Bulb-type lectin domain-containing protein</fullName>
    </recommendedName>
</protein>
<dbReference type="SUPFAM" id="SSF51110">
    <property type="entry name" value="alpha-D-mannose-specific plant lectins"/>
    <property type="match status" value="1"/>
</dbReference>
<organism evidence="2 3">
    <name type="scientific">Umbra pygmaea</name>
    <name type="common">Eastern mudminnow</name>
    <dbReference type="NCBI Taxonomy" id="75934"/>
    <lineage>
        <taxon>Eukaryota</taxon>
        <taxon>Metazoa</taxon>
        <taxon>Chordata</taxon>
        <taxon>Craniata</taxon>
        <taxon>Vertebrata</taxon>
        <taxon>Euteleostomi</taxon>
        <taxon>Actinopterygii</taxon>
        <taxon>Neopterygii</taxon>
        <taxon>Teleostei</taxon>
        <taxon>Protacanthopterygii</taxon>
        <taxon>Esociformes</taxon>
        <taxon>Umbridae</taxon>
        <taxon>Umbra</taxon>
    </lineage>
</organism>
<dbReference type="EMBL" id="JAGEUA010000002">
    <property type="protein sequence ID" value="KAL1006900.1"/>
    <property type="molecule type" value="Genomic_DNA"/>
</dbReference>
<evidence type="ECO:0000259" key="1">
    <source>
        <dbReference type="PROSITE" id="PS50927"/>
    </source>
</evidence>
<dbReference type="InterPro" id="IPR001480">
    <property type="entry name" value="Bulb-type_lectin_dom"/>
</dbReference>
<accession>A0ABD0XDQ9</accession>
<dbReference type="Gene3D" id="2.90.10.10">
    <property type="entry name" value="Bulb-type lectin domain"/>
    <property type="match status" value="2"/>
</dbReference>
<sequence length="146" mass="16823">MSMHFSPFFTSCFFLHCSSKHLTFQLLESTMSRNYLSKDNELRKGDFLQSNNKEWKAVFQDDGNFVIYGWKPFWSADTNSANAYRLCMQGDCNLVMYKQDGGPMWQTNTAKPSCNMCQVKLTDHGDLVLQKDGVELWSSKNSKGMK</sequence>
<evidence type="ECO:0000313" key="2">
    <source>
        <dbReference type="EMBL" id="KAL1006900.1"/>
    </source>
</evidence>
<name>A0ABD0XDQ9_UMBPY</name>
<reference evidence="2 3" key="1">
    <citation type="submission" date="2024-06" db="EMBL/GenBank/DDBJ databases">
        <authorList>
            <person name="Pan Q."/>
            <person name="Wen M."/>
            <person name="Jouanno E."/>
            <person name="Zahm M."/>
            <person name="Klopp C."/>
            <person name="Cabau C."/>
            <person name="Louis A."/>
            <person name="Berthelot C."/>
            <person name="Parey E."/>
            <person name="Roest Crollius H."/>
            <person name="Montfort J."/>
            <person name="Robinson-Rechavi M."/>
            <person name="Bouchez O."/>
            <person name="Lampietro C."/>
            <person name="Lopez Roques C."/>
            <person name="Donnadieu C."/>
            <person name="Postlethwait J."/>
            <person name="Bobe J."/>
            <person name="Verreycken H."/>
            <person name="Guiguen Y."/>
        </authorList>
    </citation>
    <scope>NUCLEOTIDE SEQUENCE [LARGE SCALE GENOMIC DNA]</scope>
    <source>
        <strain evidence="2">Up_M1</strain>
        <tissue evidence="2">Testis</tissue>
    </source>
</reference>
<comment type="caution">
    <text evidence="2">The sequence shown here is derived from an EMBL/GenBank/DDBJ whole genome shotgun (WGS) entry which is preliminary data.</text>
</comment>
<evidence type="ECO:0000313" key="3">
    <source>
        <dbReference type="Proteomes" id="UP001557470"/>
    </source>
</evidence>
<dbReference type="Proteomes" id="UP001557470">
    <property type="component" value="Unassembled WGS sequence"/>
</dbReference>
<feature type="domain" description="Bulb-type lectin" evidence="1">
    <location>
        <begin position="33"/>
        <end position="142"/>
    </location>
</feature>
<dbReference type="AlphaFoldDB" id="A0ABD0XDQ9"/>
<dbReference type="InterPro" id="IPR036426">
    <property type="entry name" value="Bulb-type_lectin_dom_sf"/>
</dbReference>
<keyword evidence="3" id="KW-1185">Reference proteome</keyword>
<dbReference type="SMART" id="SM00108">
    <property type="entry name" value="B_lectin"/>
    <property type="match status" value="1"/>
</dbReference>
<gene>
    <name evidence="2" type="ORF">UPYG_G00078660</name>
</gene>
<proteinExistence type="predicted"/>
<dbReference type="PROSITE" id="PS50927">
    <property type="entry name" value="BULB_LECTIN"/>
    <property type="match status" value="1"/>
</dbReference>